<evidence type="ECO:0000313" key="1">
    <source>
        <dbReference type="EMBL" id="AHC38364.1"/>
    </source>
</evidence>
<dbReference type="Proteomes" id="UP000018725">
    <property type="component" value="Chromosome"/>
</dbReference>
<proteinExistence type="predicted"/>
<protein>
    <submittedName>
        <fullName evidence="1">Uncharacterized protein</fullName>
    </submittedName>
</protein>
<reference evidence="1 2" key="1">
    <citation type="journal article" date="2014" name="Genome Announc.">
        <title>Complete Genome Sequence of Pseudomonas sp. Strain TKP, Isolated from a gamma-Hexachlorocyclohexane-Degrading Mixed Culture.</title>
        <authorList>
            <person name="Ohtsubo Y."/>
            <person name="Kishida K."/>
            <person name="Sato T."/>
            <person name="Tabata M."/>
            <person name="Kawasumi T."/>
            <person name="Ogura Y."/>
            <person name="Hayashi T."/>
            <person name="Tsuda M."/>
            <person name="Nagata Y."/>
        </authorList>
    </citation>
    <scope>NUCLEOTIDE SEQUENCE [LARGE SCALE GENOMIC DNA]</scope>
    <source>
        <strain evidence="1 2">TKP</strain>
    </source>
</reference>
<sequence length="154" mass="16702">MYTAMSHPYLIKSLQCLTAIGALALMGSAYAAPLSCPEVSTIKAVSIQFSAEEEGWKGEQSIDNKSMVKGFKFMGSAIKQGTDSETKLPYNYVICNYSGKGKDDYLRLSQRFVLPPVPKGSGWKDNECATSKVADCAFELVNSKGPAQMKLPAQ</sequence>
<keyword evidence="2" id="KW-1185">Reference proteome</keyword>
<dbReference type="EMBL" id="CP006852">
    <property type="protein sequence ID" value="AHC38364.1"/>
    <property type="molecule type" value="Genomic_DNA"/>
</dbReference>
<gene>
    <name evidence="1" type="ORF">U771_29505</name>
</gene>
<organism evidence="1 2">
    <name type="scientific">Pseudomonas gorinensis</name>
    <dbReference type="NCBI Taxonomy" id="3240790"/>
    <lineage>
        <taxon>Bacteria</taxon>
        <taxon>Pseudomonadati</taxon>
        <taxon>Pseudomonadota</taxon>
        <taxon>Gammaproteobacteria</taxon>
        <taxon>Pseudomonadales</taxon>
        <taxon>Pseudomonadaceae</taxon>
        <taxon>Pseudomonas</taxon>
    </lineage>
</organism>
<name>A0ACA7PF00_9PSED</name>
<accession>A0ACA7PF00</accession>
<evidence type="ECO:0000313" key="2">
    <source>
        <dbReference type="Proteomes" id="UP000018725"/>
    </source>
</evidence>